<reference evidence="1 2" key="1">
    <citation type="submission" date="2020-06" db="EMBL/GenBank/DDBJ databases">
        <title>Description of novel acetic acid bacteria.</title>
        <authorList>
            <person name="Sombolestani A."/>
        </authorList>
    </citation>
    <scope>NUCLEOTIDE SEQUENCE [LARGE SCALE GENOMIC DNA]</scope>
    <source>
        <strain evidence="1 2">LMG 25</strain>
    </source>
</reference>
<dbReference type="Proteomes" id="UP000522590">
    <property type="component" value="Unassembled WGS sequence"/>
</dbReference>
<dbReference type="AlphaFoldDB" id="A0A850P361"/>
<name>A0A850P361_9PROT</name>
<dbReference type="RefSeq" id="WP_176642599.1">
    <property type="nucleotide sequence ID" value="NZ_JABXXS010000006.1"/>
</dbReference>
<organism evidence="1 2">
    <name type="scientific">Komagataeibacter swingsii</name>
    <dbReference type="NCBI Taxonomy" id="215220"/>
    <lineage>
        <taxon>Bacteria</taxon>
        <taxon>Pseudomonadati</taxon>
        <taxon>Pseudomonadota</taxon>
        <taxon>Alphaproteobacteria</taxon>
        <taxon>Acetobacterales</taxon>
        <taxon>Acetobacteraceae</taxon>
        <taxon>Komagataeibacter</taxon>
    </lineage>
</organism>
<comment type="caution">
    <text evidence="1">The sequence shown here is derived from an EMBL/GenBank/DDBJ whole genome shotgun (WGS) entry which is preliminary data.</text>
</comment>
<protein>
    <submittedName>
        <fullName evidence="1">Uncharacterized protein</fullName>
    </submittedName>
</protein>
<accession>A0A850P361</accession>
<proteinExistence type="predicted"/>
<gene>
    <name evidence="1" type="ORF">HUK81_04265</name>
</gene>
<dbReference type="EMBL" id="JABXXS010000006">
    <property type="protein sequence ID" value="NVN36162.1"/>
    <property type="molecule type" value="Genomic_DNA"/>
</dbReference>
<evidence type="ECO:0000313" key="2">
    <source>
        <dbReference type="Proteomes" id="UP000522590"/>
    </source>
</evidence>
<sequence>MKNVLRMTWASVQNVSGNAIFLKKGGTQKLLLLFYQGIILKQYLMVQIQIWRDSHGPPRHIFAPDQIS</sequence>
<evidence type="ECO:0000313" key="1">
    <source>
        <dbReference type="EMBL" id="NVN36162.1"/>
    </source>
</evidence>